<dbReference type="InterPro" id="IPR036961">
    <property type="entry name" value="Kinesin_motor_dom_sf"/>
</dbReference>
<dbReference type="Pfam" id="PF00211">
    <property type="entry name" value="Guanylate_cyc"/>
    <property type="match status" value="1"/>
</dbReference>
<feature type="transmembrane region" description="Helical" evidence="6">
    <location>
        <begin position="150"/>
        <end position="172"/>
    </location>
</feature>
<dbReference type="VEuPathDB" id="FungiDB:DD237_002925"/>
<feature type="coiled-coil region" evidence="4">
    <location>
        <begin position="1007"/>
        <end position="1059"/>
    </location>
</feature>
<proteinExistence type="inferred from homology"/>
<dbReference type="EMBL" id="QKXF01000076">
    <property type="protein sequence ID" value="RQM18377.1"/>
    <property type="molecule type" value="Genomic_DNA"/>
</dbReference>
<keyword evidence="6" id="KW-0472">Membrane</keyword>
<name>A0A3M6VHX2_9STRA</name>
<evidence type="ECO:0000256" key="6">
    <source>
        <dbReference type="SAM" id="Phobius"/>
    </source>
</evidence>
<evidence type="ECO:0000256" key="1">
    <source>
        <dbReference type="ARBA" id="ARBA00023054"/>
    </source>
</evidence>
<dbReference type="InterPro" id="IPR029787">
    <property type="entry name" value="Nucleotide_cyclase"/>
</dbReference>
<evidence type="ECO:0000313" key="9">
    <source>
        <dbReference type="EMBL" id="RQM18377.1"/>
    </source>
</evidence>
<keyword evidence="1 4" id="KW-0175">Coiled coil</keyword>
<feature type="transmembrane region" description="Helical" evidence="6">
    <location>
        <begin position="265"/>
        <end position="289"/>
    </location>
</feature>
<dbReference type="InterPro" id="IPR027417">
    <property type="entry name" value="P-loop_NTPase"/>
</dbReference>
<feature type="region of interest" description="Disordered" evidence="5">
    <location>
        <begin position="1076"/>
        <end position="1098"/>
    </location>
</feature>
<accession>A0A3M6VHX2</accession>
<dbReference type="PROSITE" id="PS50067">
    <property type="entry name" value="KINESIN_MOTOR_2"/>
    <property type="match status" value="1"/>
</dbReference>
<dbReference type="GO" id="GO:0008017">
    <property type="term" value="F:microtubule binding"/>
    <property type="evidence" value="ECO:0007669"/>
    <property type="project" value="InterPro"/>
</dbReference>
<keyword evidence="6" id="KW-0812">Transmembrane</keyword>
<evidence type="ECO:0000256" key="5">
    <source>
        <dbReference type="SAM" id="MobiDB-lite"/>
    </source>
</evidence>
<feature type="transmembrane region" description="Helical" evidence="6">
    <location>
        <begin position="184"/>
        <end position="207"/>
    </location>
</feature>
<feature type="compositionally biased region" description="Basic and acidic residues" evidence="5">
    <location>
        <begin position="1077"/>
        <end position="1087"/>
    </location>
</feature>
<dbReference type="InterPro" id="IPR027640">
    <property type="entry name" value="Kinesin-like_fam"/>
</dbReference>
<evidence type="ECO:0000256" key="2">
    <source>
        <dbReference type="ARBA" id="ARBA00023175"/>
    </source>
</evidence>
<dbReference type="Gene3D" id="3.40.850.10">
    <property type="entry name" value="Kinesin motor domain"/>
    <property type="match status" value="1"/>
</dbReference>
<dbReference type="Gene3D" id="3.30.70.1230">
    <property type="entry name" value="Nucleotide cyclase"/>
    <property type="match status" value="1"/>
</dbReference>
<dbReference type="Pfam" id="PF00225">
    <property type="entry name" value="Kinesin"/>
    <property type="match status" value="1"/>
</dbReference>
<dbReference type="STRING" id="542832.A0A3M6VHX2"/>
<feature type="domain" description="Kinesin motor" evidence="7">
    <location>
        <begin position="633"/>
        <end position="997"/>
    </location>
</feature>
<evidence type="ECO:0000313" key="11">
    <source>
        <dbReference type="Proteomes" id="UP000286097"/>
    </source>
</evidence>
<sequence>MNESIHYDWTLTYVIVLAMATATTGLTLLLSFKHIKVGDSAIQYITYSVCRMYFIYSLVRLLLYVGVLANFNGLRDTLDALGDGKLMRARVVYSSTKEFTAVAVSVALIGDCALLCTTFFIMMLAYELKRLIIKTMDRGPKRERAIIRQYCIRAYITAIIFAIAMVVSAFLLSPSDKSEVAQTAAFWFEMACVWSSVLYPTYVTIWISRQKRTRIAVSPASLLLHHRIKTFVTVYCAFVFPSCVVEVLARLVDDIKMEWVGVTQILYYFSGAGAAFAIGTSATCCYRALRPLMPSYVHEQLVEGGFFQDEQGLDTMDVIVEAPTRRPIFVVTDIEGSSQLWAAISQSMAEAQSIHDDLLRQQLPCFRGYEITTAGDSFQLAFHCVGDAIGWCISVQEKLLKALWPAPLLECDNAARVYDKWTRLLFNGLRVRMAIHDGDERLVCSRHPTTGKMTYLGLSEMMVRDMSAMGQGGQIVISESALAIYKDELLKTPSSVIGTKAKKFRLKPFRTFDQPEWNISLPMYEIVSTRIGDRFNFQTNNRHRERLQFLLPFWSKESSTHNEVLAQVRPQRSLRLSYSYSQCSHRSRSGSVESDVRWSERTSSIASEFDGSELLDVDDLQLLQQETAGGCETVRVTVRFRPLLSKEKSSRSAWNVHTSTGTVEAALPNARRRGVYVFDEVYDTEHSTRTIYDGLARSIARSALDGIHGSIFAYGQTSSGKTYTMQGSGQRIKRMTLVQENKVETEEERRPEDDDGLVQLAVKDLFDEMARRKDVEYFVRVSYLEVYNETVKDLLASNSTEGKRKDSIVHIREHPVTGVFTDNSERVVTDVRGVLLALRDGEKHRSVGITRMNERSSRSHSIFRLVIESKTRLDSSVLTEDDAGVDCVRVGCLNFVDLAGSESARAVSSGGTKLKTESGNINRSLLALSRVVVALGSSKLLNGQDHINFRDSKLTRILQPSLSGAARVLFVCCASPAPAYIEDTRSTLKFASRAKRIKVNASVNEVVDQRTRALMELARENQLLRQQMEALASASRDEIDAVEEHVVRLRLRVVSLEAAAAAPAWTSSVVIAPDVDTTQKRRQDRQPEVTGLERVSSPIDMDNKVLQKSLSDEEDTDVGSQLDSSTGLPLLVANTACPTCETLDDALEVAKMREIRSCLRIEQLKELNAQLQRQHQETSSSSAGVIRINSPAKDDLVRELRCVLDVADEEADDDTKALSSREEGDARIIAHVSSLSLASAVLLALVVDVLKKRSPTEAIALVVIVFACTAITLVSFAWNIIAAATR</sequence>
<organism evidence="8 10">
    <name type="scientific">Peronospora effusa</name>
    <dbReference type="NCBI Taxonomy" id="542832"/>
    <lineage>
        <taxon>Eukaryota</taxon>
        <taxon>Sar</taxon>
        <taxon>Stramenopiles</taxon>
        <taxon>Oomycota</taxon>
        <taxon>Peronosporomycetes</taxon>
        <taxon>Peronosporales</taxon>
        <taxon>Peronosporaceae</taxon>
        <taxon>Peronospora</taxon>
    </lineage>
</organism>
<dbReference type="PRINTS" id="PR00380">
    <property type="entry name" value="KINESINHEAVY"/>
</dbReference>
<comment type="similarity">
    <text evidence="3">Belongs to the TRAFAC class myosin-kinesin ATPase superfamily. Kinesin family.</text>
</comment>
<feature type="transmembrane region" description="Helical" evidence="6">
    <location>
        <begin position="1228"/>
        <end position="1247"/>
    </location>
</feature>
<keyword evidence="3" id="KW-0547">Nucleotide-binding</keyword>
<dbReference type="EMBL" id="QLLG01000224">
    <property type="protein sequence ID" value="RMX65922.1"/>
    <property type="molecule type" value="Genomic_DNA"/>
</dbReference>
<feature type="transmembrane region" description="Helical" evidence="6">
    <location>
        <begin position="12"/>
        <end position="32"/>
    </location>
</feature>
<dbReference type="Proteomes" id="UP000286097">
    <property type="component" value="Unassembled WGS sequence"/>
</dbReference>
<dbReference type="SMART" id="SM00129">
    <property type="entry name" value="KISc"/>
    <property type="match status" value="1"/>
</dbReference>
<dbReference type="GO" id="GO:0009190">
    <property type="term" value="P:cyclic nucleotide biosynthetic process"/>
    <property type="evidence" value="ECO:0007669"/>
    <property type="project" value="InterPro"/>
</dbReference>
<dbReference type="SUPFAM" id="SSF55073">
    <property type="entry name" value="Nucleotide cyclase"/>
    <property type="match status" value="1"/>
</dbReference>
<protein>
    <recommendedName>
        <fullName evidence="7">Kinesin motor domain-containing protein</fullName>
    </recommendedName>
</protein>
<dbReference type="InterPro" id="IPR001054">
    <property type="entry name" value="A/G_cyclase"/>
</dbReference>
<keyword evidence="3" id="KW-0067">ATP-binding</keyword>
<evidence type="ECO:0000256" key="3">
    <source>
        <dbReference type="PROSITE-ProRule" id="PRU00283"/>
    </source>
</evidence>
<dbReference type="PANTHER" id="PTHR47968:SF75">
    <property type="entry name" value="CENTROMERE-ASSOCIATED PROTEIN E"/>
    <property type="match status" value="1"/>
</dbReference>
<evidence type="ECO:0000256" key="4">
    <source>
        <dbReference type="SAM" id="Coils"/>
    </source>
</evidence>
<comment type="caution">
    <text evidence="8">The sequence shown here is derived from an EMBL/GenBank/DDBJ whole genome shotgun (WGS) entry which is preliminary data.</text>
</comment>
<dbReference type="GO" id="GO:0005524">
    <property type="term" value="F:ATP binding"/>
    <property type="evidence" value="ECO:0007669"/>
    <property type="project" value="UniProtKB-UniRule"/>
</dbReference>
<gene>
    <name evidence="9" type="ORF">DD237_002925</name>
    <name evidence="8" type="ORF">DD238_004924</name>
</gene>
<feature type="transmembrane region" description="Helical" evidence="6">
    <location>
        <begin position="53"/>
        <end position="71"/>
    </location>
</feature>
<dbReference type="GO" id="GO:0007018">
    <property type="term" value="P:microtubule-based movement"/>
    <property type="evidence" value="ECO:0007669"/>
    <property type="project" value="InterPro"/>
</dbReference>
<dbReference type="GO" id="GO:0035556">
    <property type="term" value="P:intracellular signal transduction"/>
    <property type="evidence" value="ECO:0007669"/>
    <property type="project" value="InterPro"/>
</dbReference>
<dbReference type="PANTHER" id="PTHR47968">
    <property type="entry name" value="CENTROMERE PROTEIN E"/>
    <property type="match status" value="1"/>
</dbReference>
<feature type="transmembrane region" description="Helical" evidence="6">
    <location>
        <begin position="1259"/>
        <end position="1281"/>
    </location>
</feature>
<reference evidence="10 11" key="1">
    <citation type="submission" date="2018-06" db="EMBL/GenBank/DDBJ databases">
        <title>Comparative genomics of downy mildews reveals potential adaptations to biotrophy.</title>
        <authorList>
            <person name="Fletcher K."/>
            <person name="Klosterman S.J."/>
            <person name="Derevnina L."/>
            <person name="Martin F."/>
            <person name="Koike S."/>
            <person name="Reyes Chin-Wo S."/>
            <person name="Mou B."/>
            <person name="Michelmore R."/>
        </authorList>
    </citation>
    <scope>NUCLEOTIDE SEQUENCE [LARGE SCALE GENOMIC DNA]</scope>
    <source>
        <strain evidence="9 11">R13</strain>
        <strain evidence="8 10">R14</strain>
    </source>
</reference>
<feature type="transmembrane region" description="Helical" evidence="6">
    <location>
        <begin position="99"/>
        <end position="126"/>
    </location>
</feature>
<dbReference type="InterPro" id="IPR001752">
    <property type="entry name" value="Kinesin_motor_dom"/>
</dbReference>
<dbReference type="SUPFAM" id="SSF52540">
    <property type="entry name" value="P-loop containing nucleoside triphosphate hydrolases"/>
    <property type="match status" value="1"/>
</dbReference>
<feature type="binding site" evidence="3">
    <location>
        <begin position="715"/>
        <end position="722"/>
    </location>
    <ligand>
        <name>ATP</name>
        <dbReference type="ChEBI" id="CHEBI:30616"/>
    </ligand>
</feature>
<evidence type="ECO:0000313" key="8">
    <source>
        <dbReference type="EMBL" id="RMX65922.1"/>
    </source>
</evidence>
<evidence type="ECO:0000259" key="7">
    <source>
        <dbReference type="PROSITE" id="PS50067"/>
    </source>
</evidence>
<keyword evidence="2 3" id="KW-0505">Motor protein</keyword>
<dbReference type="GO" id="GO:0003777">
    <property type="term" value="F:microtubule motor activity"/>
    <property type="evidence" value="ECO:0007669"/>
    <property type="project" value="InterPro"/>
</dbReference>
<keyword evidence="10" id="KW-1185">Reference proteome</keyword>
<dbReference type="SMART" id="SM00044">
    <property type="entry name" value="CYCc"/>
    <property type="match status" value="1"/>
</dbReference>
<evidence type="ECO:0000313" key="10">
    <source>
        <dbReference type="Proteomes" id="UP000282087"/>
    </source>
</evidence>
<keyword evidence="6" id="KW-1133">Transmembrane helix</keyword>
<dbReference type="Proteomes" id="UP000282087">
    <property type="component" value="Unassembled WGS sequence"/>
</dbReference>